<sequence>MNNQHPGQQHVRRQRLLTEDGTIVEAAHLPATSGNRDLAVVVAHGFTLHSRHPLLQQIGHWISERVGVVHVDLRGHGGSTGTSTLGWQEVHDVEAAVAWARCLGYHRVVTLGFSLGAAVVVRHGALHGGVDRIAAVSGPSQWYYRGTSRMRLLHQLVLTRSGRLALRMLRRTYVTHVPWTEPLPIDPVAAAGQLDVPLLVVHGDRDHLFPIDHAQRVSAAAGELGTLWLEPGFGHAEKTLDAGLARRLTSWLATPGHVPR</sequence>
<dbReference type="PANTHER" id="PTHR12277">
    <property type="entry name" value="ALPHA/BETA HYDROLASE DOMAIN-CONTAINING PROTEIN"/>
    <property type="match status" value="1"/>
</dbReference>
<dbReference type="InterPro" id="IPR000073">
    <property type="entry name" value="AB_hydrolase_1"/>
</dbReference>
<dbReference type="Gene3D" id="3.40.50.1820">
    <property type="entry name" value="alpha/beta hydrolase"/>
    <property type="match status" value="1"/>
</dbReference>
<feature type="domain" description="AB hydrolase-1" evidence="1">
    <location>
        <begin position="40"/>
        <end position="219"/>
    </location>
</feature>
<keyword evidence="2" id="KW-0378">Hydrolase</keyword>
<organism evidence="2 3">
    <name type="scientific">Phytoactinopolyspora halophila</name>
    <dbReference type="NCBI Taxonomy" id="1981511"/>
    <lineage>
        <taxon>Bacteria</taxon>
        <taxon>Bacillati</taxon>
        <taxon>Actinomycetota</taxon>
        <taxon>Actinomycetes</taxon>
        <taxon>Jiangellales</taxon>
        <taxon>Jiangellaceae</taxon>
        <taxon>Phytoactinopolyspora</taxon>
    </lineage>
</organism>
<dbReference type="EMBL" id="QMIG01000026">
    <property type="protein sequence ID" value="RAW10592.1"/>
    <property type="molecule type" value="Genomic_DNA"/>
</dbReference>
<reference evidence="2 3" key="1">
    <citation type="submission" date="2018-06" db="EMBL/GenBank/DDBJ databases">
        <title>Phytoactinopolyspora halophila sp. nov., a novel halophilic actinomycete isolated from a saline soil in China.</title>
        <authorList>
            <person name="Tang S.-K."/>
        </authorList>
    </citation>
    <scope>NUCLEOTIDE SEQUENCE [LARGE SCALE GENOMIC DNA]</scope>
    <source>
        <strain evidence="2 3">YIM 96934</strain>
    </source>
</reference>
<proteinExistence type="predicted"/>
<dbReference type="PANTHER" id="PTHR12277:SF79">
    <property type="entry name" value="XAA-PRO DIPEPTIDYL-PEPTIDASE-RELATED"/>
    <property type="match status" value="1"/>
</dbReference>
<dbReference type="AlphaFoldDB" id="A0A329QGV5"/>
<dbReference type="Proteomes" id="UP000250462">
    <property type="component" value="Unassembled WGS sequence"/>
</dbReference>
<protein>
    <submittedName>
        <fullName evidence="2">Alpha/beta hydrolase</fullName>
    </submittedName>
</protein>
<keyword evidence="3" id="KW-1185">Reference proteome</keyword>
<gene>
    <name evidence="2" type="ORF">DPM12_18795</name>
</gene>
<dbReference type="OrthoDB" id="3366103at2"/>
<dbReference type="InterPro" id="IPR029058">
    <property type="entry name" value="AB_hydrolase_fold"/>
</dbReference>
<accession>A0A329QGV5</accession>
<evidence type="ECO:0000259" key="1">
    <source>
        <dbReference type="Pfam" id="PF12697"/>
    </source>
</evidence>
<dbReference type="Pfam" id="PF12697">
    <property type="entry name" value="Abhydrolase_6"/>
    <property type="match status" value="1"/>
</dbReference>
<evidence type="ECO:0000313" key="2">
    <source>
        <dbReference type="EMBL" id="RAW10592.1"/>
    </source>
</evidence>
<dbReference type="GO" id="GO:0016787">
    <property type="term" value="F:hydrolase activity"/>
    <property type="evidence" value="ECO:0007669"/>
    <property type="project" value="UniProtKB-KW"/>
</dbReference>
<dbReference type="RefSeq" id="WP_112259898.1">
    <property type="nucleotide sequence ID" value="NZ_QMIG01000026.1"/>
</dbReference>
<comment type="caution">
    <text evidence="2">The sequence shown here is derived from an EMBL/GenBank/DDBJ whole genome shotgun (WGS) entry which is preliminary data.</text>
</comment>
<name>A0A329QGV5_9ACTN</name>
<dbReference type="SUPFAM" id="SSF53474">
    <property type="entry name" value="alpha/beta-Hydrolases"/>
    <property type="match status" value="1"/>
</dbReference>
<evidence type="ECO:0000313" key="3">
    <source>
        <dbReference type="Proteomes" id="UP000250462"/>
    </source>
</evidence>